<dbReference type="PANTHER" id="PTHR13696">
    <property type="entry name" value="P-LOOP CONTAINING NUCLEOSIDE TRIPHOSPHATE HYDROLASE"/>
    <property type="match status" value="1"/>
</dbReference>
<dbReference type="OrthoDB" id="9785810at2"/>
<accession>A0A1X9NBT9</accession>
<sequence length="288" mass="32751">MRRVIFNQKGGVGKSSITCNLAAISASRGYKTLVVDLDVQANSSYYLGHEQPLNLAYAHDQGHKMLSEGSIVGLFKQSIDMFTPKQDPMDYVTDTEFENLYLMASSPALDLMERELESRYKIYKLREALVELNKTFDHIYIDTAPVFNFYSKSALIAADSVLIPFDCDTFSRQALYGLMQNVVELQEDHNADLRIGGIIVNQFNKQARFPKQLVGELISESYPILGSYISSSVKMKESHAMQTPLVYLYPKHKLSEEFERLYRELSGEPAIKRSEIPVENRVSSLFMQ</sequence>
<evidence type="ECO:0000313" key="2">
    <source>
        <dbReference type="EMBL" id="ARN75066.1"/>
    </source>
</evidence>
<feature type="domain" description="AAA" evidence="1">
    <location>
        <begin position="5"/>
        <end position="195"/>
    </location>
</feature>
<dbReference type="EMBL" id="CP019343">
    <property type="protein sequence ID" value="ARN75066.1"/>
    <property type="molecule type" value="Genomic_DNA"/>
</dbReference>
<gene>
    <name evidence="2" type="ORF">BST96_13645</name>
</gene>
<name>A0A1X9NBT9_9GAMM</name>
<protein>
    <submittedName>
        <fullName evidence="2">Cobalamin biosynthesis protein CobQ</fullName>
    </submittedName>
</protein>
<dbReference type="RefSeq" id="WP_085759232.1">
    <property type="nucleotide sequence ID" value="NZ_CP019343.1"/>
</dbReference>
<evidence type="ECO:0000259" key="1">
    <source>
        <dbReference type="Pfam" id="PF13614"/>
    </source>
</evidence>
<dbReference type="Proteomes" id="UP000193450">
    <property type="component" value="Chromosome"/>
</dbReference>
<organism evidence="2 3">
    <name type="scientific">Oceanicoccus sagamiensis</name>
    <dbReference type="NCBI Taxonomy" id="716816"/>
    <lineage>
        <taxon>Bacteria</taxon>
        <taxon>Pseudomonadati</taxon>
        <taxon>Pseudomonadota</taxon>
        <taxon>Gammaproteobacteria</taxon>
        <taxon>Cellvibrionales</taxon>
        <taxon>Spongiibacteraceae</taxon>
        <taxon>Oceanicoccus</taxon>
    </lineage>
</organism>
<dbReference type="KEGG" id="osg:BST96_13645"/>
<dbReference type="InterPro" id="IPR050678">
    <property type="entry name" value="DNA_Partitioning_ATPase"/>
</dbReference>
<dbReference type="Pfam" id="PF13614">
    <property type="entry name" value="AAA_31"/>
    <property type="match status" value="1"/>
</dbReference>
<dbReference type="SUPFAM" id="SSF52540">
    <property type="entry name" value="P-loop containing nucleoside triphosphate hydrolases"/>
    <property type="match status" value="1"/>
</dbReference>
<proteinExistence type="predicted"/>
<keyword evidence="3" id="KW-1185">Reference proteome</keyword>
<dbReference type="PANTHER" id="PTHR13696:SF52">
    <property type="entry name" value="PARA FAMILY PROTEIN CT_582"/>
    <property type="match status" value="1"/>
</dbReference>
<dbReference type="InterPro" id="IPR027417">
    <property type="entry name" value="P-loop_NTPase"/>
</dbReference>
<dbReference type="CDD" id="cd02042">
    <property type="entry name" value="ParAB_family"/>
    <property type="match status" value="1"/>
</dbReference>
<dbReference type="Gene3D" id="3.40.50.300">
    <property type="entry name" value="P-loop containing nucleotide triphosphate hydrolases"/>
    <property type="match status" value="1"/>
</dbReference>
<evidence type="ECO:0000313" key="3">
    <source>
        <dbReference type="Proteomes" id="UP000193450"/>
    </source>
</evidence>
<dbReference type="STRING" id="716816.BST96_13645"/>
<dbReference type="InterPro" id="IPR025669">
    <property type="entry name" value="AAA_dom"/>
</dbReference>
<dbReference type="AlphaFoldDB" id="A0A1X9NBT9"/>
<reference evidence="2 3" key="1">
    <citation type="submission" date="2016-11" db="EMBL/GenBank/DDBJ databases">
        <title>Trade-off between light-utilization and light-protection in marine flavobacteria.</title>
        <authorList>
            <person name="Kumagai Y."/>
        </authorList>
    </citation>
    <scope>NUCLEOTIDE SEQUENCE [LARGE SCALE GENOMIC DNA]</scope>
    <source>
        <strain evidence="2 3">NBRC 107125</strain>
    </source>
</reference>